<evidence type="ECO:0000313" key="2">
    <source>
        <dbReference type="EMBL" id="RKP38051.1"/>
    </source>
</evidence>
<feature type="region of interest" description="Disordered" evidence="1">
    <location>
        <begin position="553"/>
        <end position="583"/>
    </location>
</feature>
<reference evidence="3" key="1">
    <citation type="journal article" date="2018" name="Nat. Microbiol.">
        <title>Leveraging single-cell genomics to expand the fungal tree of life.</title>
        <authorList>
            <person name="Ahrendt S.R."/>
            <person name="Quandt C.A."/>
            <person name="Ciobanu D."/>
            <person name="Clum A."/>
            <person name="Salamov A."/>
            <person name="Andreopoulos B."/>
            <person name="Cheng J.F."/>
            <person name="Woyke T."/>
            <person name="Pelin A."/>
            <person name="Henrissat B."/>
            <person name="Reynolds N.K."/>
            <person name="Benny G.L."/>
            <person name="Smith M.E."/>
            <person name="James T.Y."/>
            <person name="Grigoriev I.V."/>
        </authorList>
    </citation>
    <scope>NUCLEOTIDE SEQUENCE [LARGE SCALE GENOMIC DNA]</scope>
    <source>
        <strain evidence="3">RSA 468</strain>
    </source>
</reference>
<gene>
    <name evidence="2" type="ORF">BJ085DRAFT_30913</name>
</gene>
<feature type="region of interest" description="Disordered" evidence="1">
    <location>
        <begin position="56"/>
        <end position="77"/>
    </location>
</feature>
<dbReference type="EMBL" id="ML002411">
    <property type="protein sequence ID" value="RKP38051.1"/>
    <property type="molecule type" value="Genomic_DNA"/>
</dbReference>
<keyword evidence="3" id="KW-1185">Reference proteome</keyword>
<dbReference type="Proteomes" id="UP000268162">
    <property type="component" value="Unassembled WGS sequence"/>
</dbReference>
<evidence type="ECO:0000256" key="1">
    <source>
        <dbReference type="SAM" id="MobiDB-lite"/>
    </source>
</evidence>
<sequence>MNGSNRAGNAENTFMRYSLTITQPTYFGMVLANFGFGLPHGIESVGIVTGSQASPQLIRRSQGQGQSLSASQASPNNNQHMQATVSQMDKVKTEADFSFFLTTTSLSMQDGNSSGTGNTRLKPTLSSLRTNFAELEEWSQNFDQVRTDDIDANTFHVLFPLVAQILDDGPSAIVMLDALPMGVGAPGFRRDYYTVASEFPGLGRTTLPEDLAQHTLSHISNLAKAHLAAHYVLEDNVEGLKEIIRSWIAQDRQATPTRPPTDIAANSDEQYDVPELDHVTSDDDDSMDESGFPSDEDGDSMADDDESMADEDDDFMTDEDDYPEFNPNDHSPLDTLGPQGLQTSKYRRFIATVYMWASEHGVSDFDDLLTEFGNPFRKSDLPCFLAFDYDLALVRFNTEYSDQSLILSPYEQFLCYQNFSFQGYVTMSPHGVMGDKEIRVRYNRKLDPRVTAVPDDDSQILDGIVGDLNTLMSQIHYKRAWDHIVYRLNIIHPWATSLRNVIGHANTIASSRSTDSSQHTDQDSLGPTSTPSENLLPKIEVVIETMSRLMGSTENINSSHGPLSNTADTGVSTTNAGAGNNSEARNFGIADDILVRISRGLQLLLEKHTFRASTEEGLSNIRGLTSA</sequence>
<feature type="compositionally biased region" description="Low complexity" evidence="1">
    <location>
        <begin position="61"/>
        <end position="74"/>
    </location>
</feature>
<feature type="region of interest" description="Disordered" evidence="1">
    <location>
        <begin position="510"/>
        <end position="536"/>
    </location>
</feature>
<feature type="compositionally biased region" description="Acidic residues" evidence="1">
    <location>
        <begin position="282"/>
        <end position="323"/>
    </location>
</feature>
<protein>
    <submittedName>
        <fullName evidence="2">Uncharacterized protein</fullName>
    </submittedName>
</protein>
<proteinExistence type="predicted"/>
<dbReference type="AlphaFoldDB" id="A0A4P9ZYB5"/>
<feature type="compositionally biased region" description="Low complexity" evidence="1">
    <location>
        <begin position="510"/>
        <end position="519"/>
    </location>
</feature>
<feature type="region of interest" description="Disordered" evidence="1">
    <location>
        <begin position="251"/>
        <end position="339"/>
    </location>
</feature>
<accession>A0A4P9ZYB5</accession>
<name>A0A4P9ZYB5_9FUNG</name>
<organism evidence="2 3">
    <name type="scientific">Dimargaris cristalligena</name>
    <dbReference type="NCBI Taxonomy" id="215637"/>
    <lineage>
        <taxon>Eukaryota</taxon>
        <taxon>Fungi</taxon>
        <taxon>Fungi incertae sedis</taxon>
        <taxon>Zoopagomycota</taxon>
        <taxon>Kickxellomycotina</taxon>
        <taxon>Dimargaritomycetes</taxon>
        <taxon>Dimargaritales</taxon>
        <taxon>Dimargaritaceae</taxon>
        <taxon>Dimargaris</taxon>
    </lineage>
</organism>
<evidence type="ECO:0000313" key="3">
    <source>
        <dbReference type="Proteomes" id="UP000268162"/>
    </source>
</evidence>